<dbReference type="PANTHER" id="PTHR11679">
    <property type="entry name" value="VESICLE PROTEIN SORTING-ASSOCIATED"/>
    <property type="match status" value="1"/>
</dbReference>
<dbReference type="InterPro" id="IPR001619">
    <property type="entry name" value="Sec1-like"/>
</dbReference>
<comment type="similarity">
    <text evidence="1">Belongs to the STXBP/unc-18/SEC1 family.</text>
</comment>
<feature type="region of interest" description="Disordered" evidence="2">
    <location>
        <begin position="132"/>
        <end position="156"/>
    </location>
</feature>
<dbReference type="OrthoDB" id="10262287at2759"/>
<feature type="region of interest" description="Disordered" evidence="2">
    <location>
        <begin position="335"/>
        <end position="354"/>
    </location>
</feature>
<reference evidence="4" key="1">
    <citation type="journal article" date="2023" name="Commun. Biol.">
        <title>Genome analysis of Parmales, the sister group of diatoms, reveals the evolutionary specialization of diatoms from phago-mixotrophs to photoautotrophs.</title>
        <authorList>
            <person name="Ban H."/>
            <person name="Sato S."/>
            <person name="Yoshikawa S."/>
            <person name="Yamada K."/>
            <person name="Nakamura Y."/>
            <person name="Ichinomiya M."/>
            <person name="Sato N."/>
            <person name="Blanc-Mathieu R."/>
            <person name="Endo H."/>
            <person name="Kuwata A."/>
            <person name="Ogata H."/>
        </authorList>
    </citation>
    <scope>NUCLEOTIDE SEQUENCE [LARGE SCALE GENOMIC DNA]</scope>
    <source>
        <strain evidence="4">NIES 3700</strain>
    </source>
</reference>
<dbReference type="AlphaFoldDB" id="A0A9W7CG67"/>
<dbReference type="SUPFAM" id="SSF56815">
    <property type="entry name" value="Sec1/munc18-like (SM) proteins"/>
    <property type="match status" value="1"/>
</dbReference>
<dbReference type="Gene3D" id="3.40.50.2060">
    <property type="match status" value="1"/>
</dbReference>
<organism evidence="3 4">
    <name type="scientific">Triparma laevis f. longispina</name>
    <dbReference type="NCBI Taxonomy" id="1714387"/>
    <lineage>
        <taxon>Eukaryota</taxon>
        <taxon>Sar</taxon>
        <taxon>Stramenopiles</taxon>
        <taxon>Ochrophyta</taxon>
        <taxon>Bolidophyceae</taxon>
        <taxon>Parmales</taxon>
        <taxon>Triparmaceae</taxon>
        <taxon>Triparma</taxon>
    </lineage>
</organism>
<dbReference type="InterPro" id="IPR043154">
    <property type="entry name" value="Sec-1-like_dom1"/>
</dbReference>
<sequence length="674" mass="73804">MSSSGGIGLPLLTTGPLHLKSLRDDGLEELVHVLGENLGVASSKALVLPPKTLGRTLNYTVESGARGLQKHLNVTHFVDLDYQGFGGGVPLPSSVGDAGGSPPEHIVFIVRSSDAGEVRQVANWIVSRQSDLERGGGAEGGAKSTNPFDEDNPSSSDAKERYKVFFVPHVTVLCEKILCDCDVLESCDVGELHLDLVPFDDDLLSSEIGTLLRECSIDGATAGPFFSISRSLLRLQRQFGIIENVKGIGNAARVVIETMMALREEDEELGDSSGGLKDSSEEVDASRIDTLVVIDREVDFVTPLLTPLTYEGLIDEIIGIRNGYIKVDPEMVEVEEDKPADPAKDKAASKPKKPIAIPLNSSDSLFQLIRNQNIEKLGSFLQDQAKSIRESYDSFRQNKDASITEIHQFVKQIPGLTQNYKSLNQHINIAEHIKKTTNSTAFRQRWQTERAMLEGEACYEYLEDIIAARHPVLSVLKLMCLQSLTSGGLKSNKFDSLRRDLVQTYGFETSIVLNRLEAMGAIKRREMTWTDSGNSWGTLRKNLRLIRDNVNVYDPDDISYVSSGYAPLSIRLMQTLLGRGPGADSTRGLARITEVRQDPFVCLSFEEALKVESESGAGGEPGSKKVLLVYFVGGITFMEIAALRFLSNSPTFPYSIVIATSKIVSGESLIDDLA</sequence>
<dbReference type="InterPro" id="IPR043127">
    <property type="entry name" value="Sec-1-like_dom3a"/>
</dbReference>
<dbReference type="InterPro" id="IPR036045">
    <property type="entry name" value="Sec1-like_sf"/>
</dbReference>
<dbReference type="GO" id="GO:0016192">
    <property type="term" value="P:vesicle-mediated transport"/>
    <property type="evidence" value="ECO:0007669"/>
    <property type="project" value="InterPro"/>
</dbReference>
<comment type="caution">
    <text evidence="3">The sequence shown here is derived from an EMBL/GenBank/DDBJ whole genome shotgun (WGS) entry which is preliminary data.</text>
</comment>
<protein>
    <submittedName>
        <fullName evidence="3">Uncharacterized protein</fullName>
    </submittedName>
</protein>
<dbReference type="Gene3D" id="1.25.40.850">
    <property type="match status" value="1"/>
</dbReference>
<dbReference type="Gene3D" id="3.40.50.1910">
    <property type="match status" value="2"/>
</dbReference>
<gene>
    <name evidence="3" type="ORF">TrLO_g5638</name>
</gene>
<keyword evidence="4" id="KW-1185">Reference proteome</keyword>
<evidence type="ECO:0000313" key="3">
    <source>
        <dbReference type="EMBL" id="GMI05962.1"/>
    </source>
</evidence>
<dbReference type="Pfam" id="PF00995">
    <property type="entry name" value="Sec1"/>
    <property type="match status" value="1"/>
</dbReference>
<dbReference type="EMBL" id="BRXW01000093">
    <property type="protein sequence ID" value="GMI05962.1"/>
    <property type="molecule type" value="Genomic_DNA"/>
</dbReference>
<feature type="compositionally biased region" description="Basic and acidic residues" evidence="2">
    <location>
        <begin position="337"/>
        <end position="348"/>
    </location>
</feature>
<name>A0A9W7CG67_9STRA</name>
<evidence type="ECO:0000256" key="2">
    <source>
        <dbReference type="SAM" id="MobiDB-lite"/>
    </source>
</evidence>
<evidence type="ECO:0000313" key="4">
    <source>
        <dbReference type="Proteomes" id="UP001165122"/>
    </source>
</evidence>
<dbReference type="InterPro" id="IPR027482">
    <property type="entry name" value="Sec1-like_dom2"/>
</dbReference>
<dbReference type="InterPro" id="IPR043155">
    <property type="entry name" value="VPS33_dom3b"/>
</dbReference>
<proteinExistence type="inferred from homology"/>
<accession>A0A9W7CG67</accession>
<dbReference type="Gene3D" id="3.90.830.10">
    <property type="entry name" value="Syntaxin Binding Protein 1, Chain A, domain 2"/>
    <property type="match status" value="1"/>
</dbReference>
<dbReference type="Proteomes" id="UP001165122">
    <property type="component" value="Unassembled WGS sequence"/>
</dbReference>
<evidence type="ECO:0000256" key="1">
    <source>
        <dbReference type="ARBA" id="ARBA00009884"/>
    </source>
</evidence>